<keyword evidence="1" id="KW-0732">Signal</keyword>
<dbReference type="Gene3D" id="3.20.20.80">
    <property type="entry name" value="Glycosidases"/>
    <property type="match status" value="1"/>
</dbReference>
<evidence type="ECO:0008006" key="6">
    <source>
        <dbReference type="Google" id="ProtNLM"/>
    </source>
</evidence>
<keyword evidence="5" id="KW-1185">Reference proteome</keyword>
<sequence>MKPTWRAGVTAIAVALLTAATTTAPAAAPATGSRTVTYHGYQLDVPDGWRVVDLAATPSACVRFDTETVYLGHQSQEPDCPSKLLGRTAGLVIQPLGELGPEQVPDGVVTARPGTAVPPPGTPSHEGAIHVAVPDAGVLVTAGHTDVTESTVRTALAGARLAPGGAHADLPARPSKAAAAAPIVTPGSFQGKGFETCAAPSQSTMDAWRSSPYRAVGIYSSGDLRACAQPNLTAAWVANQAARGWRFILTDVGRQAPCTGYRLKMSTDPSTARQQGKDAAASAIAANTALGFGPGSVIYSDIEGYSSTAACKASVLSYVSGWTEALHAKGWLSGVYTSAGSGIKDLASAYTNTAYTRTDHIWFAWWNDKADVDTGSYAPSTYWASHQRIHQYAGEVAETWGGVRISGIDRDYLDVGRTTRPCDTVSLDFTAYPKTVQGATGNLVKAAQCLLTPAGKPSGTFDESTVSATKAFQQSHGLTVTGEIEAHTWTALLSTGDTPTLRQGSSGAAVNRLQRALTAASGTTLAIDGTFGPNTEKAVRAYQTAHGLGVDGVVGQATWGALQAGR</sequence>
<dbReference type="RefSeq" id="WP_191252343.1">
    <property type="nucleotide sequence ID" value="NZ_BNAY01000001.1"/>
</dbReference>
<comment type="caution">
    <text evidence="4">The sequence shown here is derived from an EMBL/GenBank/DDBJ whole genome shotgun (WGS) entry which is preliminary data.</text>
</comment>
<name>A0ABQ3L5Z3_9PSEU</name>
<accession>A0ABQ3L5Z3</accession>
<evidence type="ECO:0000256" key="1">
    <source>
        <dbReference type="SAM" id="SignalP"/>
    </source>
</evidence>
<dbReference type="Gene3D" id="1.10.101.10">
    <property type="entry name" value="PGBD-like superfamily/PGBD"/>
    <property type="match status" value="2"/>
</dbReference>
<evidence type="ECO:0000259" key="2">
    <source>
        <dbReference type="Pfam" id="PF01471"/>
    </source>
</evidence>
<feature type="chain" id="PRO_5047086132" description="DUF1906 domain-containing protein" evidence="1">
    <location>
        <begin position="27"/>
        <end position="566"/>
    </location>
</feature>
<dbReference type="InterPro" id="IPR015020">
    <property type="entry name" value="Rv2525c-like_Glyco_Hydro-like"/>
</dbReference>
<feature type="domain" description="Peptidoglycan binding-like" evidence="2">
    <location>
        <begin position="506"/>
        <end position="562"/>
    </location>
</feature>
<dbReference type="InterPro" id="IPR017853">
    <property type="entry name" value="GH"/>
</dbReference>
<feature type="domain" description="Peptidoglycan binding-like" evidence="2">
    <location>
        <begin position="441"/>
        <end position="492"/>
    </location>
</feature>
<evidence type="ECO:0000313" key="5">
    <source>
        <dbReference type="Proteomes" id="UP000635387"/>
    </source>
</evidence>
<reference evidence="5" key="1">
    <citation type="journal article" date="2019" name="Int. J. Syst. Evol. Microbiol.">
        <title>The Global Catalogue of Microorganisms (GCM) 10K type strain sequencing project: providing services to taxonomists for standard genome sequencing and annotation.</title>
        <authorList>
            <consortium name="The Broad Institute Genomics Platform"/>
            <consortium name="The Broad Institute Genome Sequencing Center for Infectious Disease"/>
            <person name="Wu L."/>
            <person name="Ma J."/>
        </authorList>
    </citation>
    <scope>NUCLEOTIDE SEQUENCE [LARGE SCALE GENOMIC DNA]</scope>
    <source>
        <strain evidence="5">CGMCC 4.7683</strain>
    </source>
</reference>
<evidence type="ECO:0000259" key="3">
    <source>
        <dbReference type="Pfam" id="PF08924"/>
    </source>
</evidence>
<feature type="domain" description="Rv2525c-like glycoside hydrolase-like" evidence="3">
    <location>
        <begin position="206"/>
        <end position="412"/>
    </location>
</feature>
<evidence type="ECO:0000313" key="4">
    <source>
        <dbReference type="EMBL" id="GHH06193.1"/>
    </source>
</evidence>
<dbReference type="InterPro" id="IPR036365">
    <property type="entry name" value="PGBD-like_sf"/>
</dbReference>
<dbReference type="EMBL" id="BNAY01000001">
    <property type="protein sequence ID" value="GHH06193.1"/>
    <property type="molecule type" value="Genomic_DNA"/>
</dbReference>
<feature type="signal peptide" evidence="1">
    <location>
        <begin position="1"/>
        <end position="26"/>
    </location>
</feature>
<protein>
    <recommendedName>
        <fullName evidence="6">DUF1906 domain-containing protein</fullName>
    </recommendedName>
</protein>
<dbReference type="Pfam" id="PF08924">
    <property type="entry name" value="Rv2525c_GlyHyd-like"/>
    <property type="match status" value="1"/>
</dbReference>
<proteinExistence type="predicted"/>
<dbReference type="SUPFAM" id="SSF51445">
    <property type="entry name" value="(Trans)glycosidases"/>
    <property type="match status" value="1"/>
</dbReference>
<dbReference type="InterPro" id="IPR036366">
    <property type="entry name" value="PGBDSf"/>
</dbReference>
<dbReference type="SUPFAM" id="SSF47090">
    <property type="entry name" value="PGBD-like"/>
    <property type="match status" value="2"/>
</dbReference>
<gene>
    <name evidence="4" type="ORF">GCM10017790_11170</name>
</gene>
<dbReference type="Proteomes" id="UP000635387">
    <property type="component" value="Unassembled WGS sequence"/>
</dbReference>
<organism evidence="4 5">
    <name type="scientific">Amycolatopsis oliviviridis</name>
    <dbReference type="NCBI Taxonomy" id="1471590"/>
    <lineage>
        <taxon>Bacteria</taxon>
        <taxon>Bacillati</taxon>
        <taxon>Actinomycetota</taxon>
        <taxon>Actinomycetes</taxon>
        <taxon>Pseudonocardiales</taxon>
        <taxon>Pseudonocardiaceae</taxon>
        <taxon>Amycolatopsis</taxon>
    </lineage>
</organism>
<dbReference type="InterPro" id="IPR002477">
    <property type="entry name" value="Peptidoglycan-bd-like"/>
</dbReference>
<dbReference type="Pfam" id="PF01471">
    <property type="entry name" value="PG_binding_1"/>
    <property type="match status" value="2"/>
</dbReference>